<comment type="caution">
    <text evidence="3">The sequence shown here is derived from an EMBL/GenBank/DDBJ whole genome shotgun (WGS) entry which is preliminary data.</text>
</comment>
<gene>
    <name evidence="3" type="ORF">FGO68_gene11783</name>
</gene>
<dbReference type="Gene3D" id="2.60.40.1110">
    <property type="match status" value="1"/>
</dbReference>
<reference evidence="3" key="1">
    <citation type="submission" date="2019-06" db="EMBL/GenBank/DDBJ databases">
        <authorList>
            <person name="Zheng W."/>
        </authorList>
    </citation>
    <scope>NUCLEOTIDE SEQUENCE</scope>
    <source>
        <strain evidence="3">QDHG01</strain>
    </source>
</reference>
<protein>
    <recommendedName>
        <fullName evidence="2">C2 tensin-type domain-containing protein</fullName>
    </recommendedName>
</protein>
<feature type="compositionally biased region" description="Basic and acidic residues" evidence="1">
    <location>
        <begin position="171"/>
        <end position="181"/>
    </location>
</feature>
<feature type="domain" description="C2 tensin-type" evidence="2">
    <location>
        <begin position="1"/>
        <end position="77"/>
    </location>
</feature>
<feature type="compositionally biased region" description="Acidic residues" evidence="1">
    <location>
        <begin position="203"/>
        <end position="212"/>
    </location>
</feature>
<feature type="compositionally biased region" description="Basic and acidic residues" evidence="1">
    <location>
        <begin position="348"/>
        <end position="369"/>
    </location>
</feature>
<keyword evidence="4" id="KW-1185">Reference proteome</keyword>
<feature type="region of interest" description="Disordered" evidence="1">
    <location>
        <begin position="156"/>
        <end position="318"/>
    </location>
</feature>
<evidence type="ECO:0000259" key="2">
    <source>
        <dbReference type="PROSITE" id="PS51182"/>
    </source>
</evidence>
<sequence>MTIEVSNDIAMSSDLYFRIKHKGSFKNKLICRFALNPAFLDGSNVLKLWRDDVDPDSIAKDSRFSENFAVEIHFRGLCGNRQSGGAGPCRPEREIKDLCGKCKQGMKGDIETSWIVIQEILKAHKYPKHEEGVQINFLSNQCDYEVSLLKAKELAENETKSTKSHSPTVNREAKSSLEKSKTQGARQIQTQGAGRMPESSDSGTDEEEEEEDTSIKQKPVDGGSLQATHHIRKQTSSLDRGDKSNSKRQQRGLTILKKVDYEVSSQSDDGDDQALTKEEFKQTILQQMGVTIPQDPHYEEDEEDSSPLDKIDQKQQMQRQAIKVIRGRPAKSTVHHDPQQLMAAIQGKQERGIGEEGEREEAQGKEQGF</sequence>
<evidence type="ECO:0000256" key="1">
    <source>
        <dbReference type="SAM" id="MobiDB-lite"/>
    </source>
</evidence>
<feature type="compositionally biased region" description="Polar residues" evidence="1">
    <location>
        <begin position="182"/>
        <end position="192"/>
    </location>
</feature>
<dbReference type="PROSITE" id="PS51182">
    <property type="entry name" value="C2_TENSIN"/>
    <property type="match status" value="1"/>
</dbReference>
<feature type="region of interest" description="Disordered" evidence="1">
    <location>
        <begin position="347"/>
        <end position="369"/>
    </location>
</feature>
<dbReference type="EMBL" id="RRYP01005811">
    <property type="protein sequence ID" value="TNV81715.1"/>
    <property type="molecule type" value="Genomic_DNA"/>
</dbReference>
<dbReference type="Pfam" id="PF10409">
    <property type="entry name" value="PTEN_C2"/>
    <property type="match status" value="1"/>
</dbReference>
<evidence type="ECO:0000313" key="4">
    <source>
        <dbReference type="Proteomes" id="UP000785679"/>
    </source>
</evidence>
<dbReference type="InterPro" id="IPR014020">
    <property type="entry name" value="Tensin_C2-dom"/>
</dbReference>
<dbReference type="Proteomes" id="UP000785679">
    <property type="component" value="Unassembled WGS sequence"/>
</dbReference>
<name>A0A8J8NWV1_HALGN</name>
<accession>A0A8J8NWV1</accession>
<organism evidence="3 4">
    <name type="scientific">Halteria grandinella</name>
    <dbReference type="NCBI Taxonomy" id="5974"/>
    <lineage>
        <taxon>Eukaryota</taxon>
        <taxon>Sar</taxon>
        <taxon>Alveolata</taxon>
        <taxon>Ciliophora</taxon>
        <taxon>Intramacronucleata</taxon>
        <taxon>Spirotrichea</taxon>
        <taxon>Stichotrichia</taxon>
        <taxon>Sporadotrichida</taxon>
        <taxon>Halteriidae</taxon>
        <taxon>Halteria</taxon>
    </lineage>
</organism>
<dbReference type="AlphaFoldDB" id="A0A8J8NWV1"/>
<evidence type="ECO:0000313" key="3">
    <source>
        <dbReference type="EMBL" id="TNV81715.1"/>
    </source>
</evidence>
<proteinExistence type="predicted"/>